<keyword evidence="1" id="KW-0238">DNA-binding</keyword>
<dbReference type="EnsemblProtists" id="PYU1_T003123">
    <property type="protein sequence ID" value="PYU1_T003123"/>
    <property type="gene ID" value="PYU1_G003119"/>
</dbReference>
<organism evidence="3 4">
    <name type="scientific">Globisporangium ultimum (strain ATCC 200006 / CBS 805.95 / DAOM BR144)</name>
    <name type="common">Pythium ultimum</name>
    <dbReference type="NCBI Taxonomy" id="431595"/>
    <lineage>
        <taxon>Eukaryota</taxon>
        <taxon>Sar</taxon>
        <taxon>Stramenopiles</taxon>
        <taxon>Oomycota</taxon>
        <taxon>Peronosporomycetes</taxon>
        <taxon>Pythiales</taxon>
        <taxon>Pythiaceae</taxon>
        <taxon>Globisporangium</taxon>
    </lineage>
</organism>
<dbReference type="Pfam" id="PF03221">
    <property type="entry name" value="HTH_Tnp_Tc5"/>
    <property type="match status" value="1"/>
</dbReference>
<dbReference type="Proteomes" id="UP000019132">
    <property type="component" value="Unassembled WGS sequence"/>
</dbReference>
<feature type="domain" description="HTH CENPB-type" evidence="2">
    <location>
        <begin position="74"/>
        <end position="148"/>
    </location>
</feature>
<protein>
    <recommendedName>
        <fullName evidence="2">HTH CENPB-type domain-containing protein</fullName>
    </recommendedName>
</protein>
<dbReference type="SUPFAM" id="SSF46689">
    <property type="entry name" value="Homeodomain-like"/>
    <property type="match status" value="1"/>
</dbReference>
<accession>K3WDT2</accession>
<dbReference type="PROSITE" id="PS51253">
    <property type="entry name" value="HTH_CENPB"/>
    <property type="match status" value="1"/>
</dbReference>
<sequence length="168" mass="18133">MARGRGAGAGGNLSNEEKLRLCAFAQENPTMNQKELAAWAQRAFDLAKAPCQSTISNTLKKRAALQAMRATELACKRRRVLKHPELDRALGNWVLYCMHKGLKVSGDLIKKQAATFAALLQSPDANDMAFSNGWLTGFQDRHGIRSQRKAVAAAAALTQPVSAAGVTV</sequence>
<dbReference type="STRING" id="431595.K3WDT2"/>
<dbReference type="Gene3D" id="1.10.10.60">
    <property type="entry name" value="Homeodomain-like"/>
    <property type="match status" value="2"/>
</dbReference>
<reference evidence="4" key="1">
    <citation type="journal article" date="2010" name="Genome Biol.">
        <title>Genome sequence of the necrotrophic plant pathogen Pythium ultimum reveals original pathogenicity mechanisms and effector repertoire.</title>
        <authorList>
            <person name="Levesque C.A."/>
            <person name="Brouwer H."/>
            <person name="Cano L."/>
            <person name="Hamilton J.P."/>
            <person name="Holt C."/>
            <person name="Huitema E."/>
            <person name="Raffaele S."/>
            <person name="Robideau G.P."/>
            <person name="Thines M."/>
            <person name="Win J."/>
            <person name="Zerillo M.M."/>
            <person name="Beakes G.W."/>
            <person name="Boore J.L."/>
            <person name="Busam D."/>
            <person name="Dumas B."/>
            <person name="Ferriera S."/>
            <person name="Fuerstenberg S.I."/>
            <person name="Gachon C.M."/>
            <person name="Gaulin E."/>
            <person name="Govers F."/>
            <person name="Grenville-Briggs L."/>
            <person name="Horner N."/>
            <person name="Hostetler J."/>
            <person name="Jiang R.H."/>
            <person name="Johnson J."/>
            <person name="Krajaejun T."/>
            <person name="Lin H."/>
            <person name="Meijer H.J."/>
            <person name="Moore B."/>
            <person name="Morris P."/>
            <person name="Phuntmart V."/>
            <person name="Puiu D."/>
            <person name="Shetty J."/>
            <person name="Stajich J.E."/>
            <person name="Tripathy S."/>
            <person name="Wawra S."/>
            <person name="van West P."/>
            <person name="Whitty B.R."/>
            <person name="Coutinho P.M."/>
            <person name="Henrissat B."/>
            <person name="Martin F."/>
            <person name="Thomas P.D."/>
            <person name="Tyler B.M."/>
            <person name="De Vries R.P."/>
            <person name="Kamoun S."/>
            <person name="Yandell M."/>
            <person name="Tisserat N."/>
            <person name="Buell C.R."/>
        </authorList>
    </citation>
    <scope>NUCLEOTIDE SEQUENCE</scope>
    <source>
        <strain evidence="4">DAOM:BR144</strain>
    </source>
</reference>
<dbReference type="OMA" id="FSEGWMT"/>
<evidence type="ECO:0000256" key="1">
    <source>
        <dbReference type="ARBA" id="ARBA00023125"/>
    </source>
</evidence>
<dbReference type="HOGENOM" id="CLU_018294_7_5_1"/>
<dbReference type="GO" id="GO:0003677">
    <property type="term" value="F:DNA binding"/>
    <property type="evidence" value="ECO:0007669"/>
    <property type="project" value="UniProtKB-KW"/>
</dbReference>
<dbReference type="PANTHER" id="PTHR19303:SF73">
    <property type="entry name" value="PROTEIN PDC2"/>
    <property type="match status" value="1"/>
</dbReference>
<dbReference type="InParanoid" id="K3WDT2"/>
<reference evidence="3" key="3">
    <citation type="submission" date="2015-02" db="UniProtKB">
        <authorList>
            <consortium name="EnsemblProtists"/>
        </authorList>
    </citation>
    <scope>IDENTIFICATION</scope>
    <source>
        <strain evidence="3">DAOM BR144</strain>
    </source>
</reference>
<dbReference type="InterPro" id="IPR006600">
    <property type="entry name" value="HTH_CenpB_DNA-bd_dom"/>
</dbReference>
<proteinExistence type="predicted"/>
<reference evidence="4" key="2">
    <citation type="submission" date="2010-04" db="EMBL/GenBank/DDBJ databases">
        <authorList>
            <person name="Buell R."/>
            <person name="Hamilton J."/>
            <person name="Hostetler J."/>
        </authorList>
    </citation>
    <scope>NUCLEOTIDE SEQUENCE [LARGE SCALE GENOMIC DNA]</scope>
    <source>
        <strain evidence="4">DAOM:BR144</strain>
    </source>
</reference>
<dbReference type="InterPro" id="IPR009057">
    <property type="entry name" value="Homeodomain-like_sf"/>
</dbReference>
<dbReference type="AlphaFoldDB" id="K3WDT2"/>
<dbReference type="EMBL" id="GL376603">
    <property type="status" value="NOT_ANNOTATED_CDS"/>
    <property type="molecule type" value="Genomic_DNA"/>
</dbReference>
<dbReference type="VEuPathDB" id="FungiDB:PYU1_G003119"/>
<dbReference type="GO" id="GO:0005634">
    <property type="term" value="C:nucleus"/>
    <property type="evidence" value="ECO:0007669"/>
    <property type="project" value="TreeGrafter"/>
</dbReference>
<evidence type="ECO:0000313" key="3">
    <source>
        <dbReference type="EnsemblProtists" id="PYU1_T003123"/>
    </source>
</evidence>
<name>K3WDT2_GLOUD</name>
<dbReference type="InterPro" id="IPR050863">
    <property type="entry name" value="CenT-Element_Derived"/>
</dbReference>
<dbReference type="PANTHER" id="PTHR19303">
    <property type="entry name" value="TRANSPOSON"/>
    <property type="match status" value="1"/>
</dbReference>
<evidence type="ECO:0000259" key="2">
    <source>
        <dbReference type="PROSITE" id="PS51253"/>
    </source>
</evidence>
<keyword evidence="4" id="KW-1185">Reference proteome</keyword>
<dbReference type="SMART" id="SM00674">
    <property type="entry name" value="CENPB"/>
    <property type="match status" value="1"/>
</dbReference>
<dbReference type="eggNOG" id="KOG3105">
    <property type="taxonomic scope" value="Eukaryota"/>
</dbReference>
<evidence type="ECO:0000313" key="4">
    <source>
        <dbReference type="Proteomes" id="UP000019132"/>
    </source>
</evidence>